<dbReference type="PANTHER" id="PTHR43004">
    <property type="entry name" value="TRK SYSTEM POTASSIUM UPTAKE PROTEIN"/>
    <property type="match status" value="1"/>
</dbReference>
<dbReference type="Proteomes" id="UP000036202">
    <property type="component" value="Chromosome"/>
</dbReference>
<evidence type="ECO:0000313" key="5">
    <source>
        <dbReference type="EMBL" id="AKO92651.1"/>
    </source>
</evidence>
<dbReference type="AlphaFoldDB" id="A0A0H4KIM0"/>
<dbReference type="PANTHER" id="PTHR43004:SF19">
    <property type="entry name" value="BINDING MONOOXYGENASE, PUTATIVE (JCVI)-RELATED"/>
    <property type="match status" value="1"/>
</dbReference>
<dbReference type="InterPro" id="IPR050641">
    <property type="entry name" value="RIFMO-like"/>
</dbReference>
<evidence type="ECO:0000256" key="1">
    <source>
        <dbReference type="ARBA" id="ARBA00001974"/>
    </source>
</evidence>
<dbReference type="InterPro" id="IPR002938">
    <property type="entry name" value="FAD-bd"/>
</dbReference>
<gene>
    <name evidence="5" type="ORF">BEH_11435</name>
</gene>
<keyword evidence="2" id="KW-0285">Flavoprotein</keyword>
<accession>A0A0H4KIM0</accession>
<keyword evidence="3" id="KW-0274">FAD</keyword>
<keyword evidence="6" id="KW-1185">Reference proteome</keyword>
<evidence type="ECO:0000256" key="2">
    <source>
        <dbReference type="ARBA" id="ARBA00022630"/>
    </source>
</evidence>
<dbReference type="OrthoDB" id="9766816at2"/>
<dbReference type="Gene3D" id="3.50.50.60">
    <property type="entry name" value="FAD/NAD(P)-binding domain"/>
    <property type="match status" value="1"/>
</dbReference>
<dbReference type="InterPro" id="IPR036188">
    <property type="entry name" value="FAD/NAD-bd_sf"/>
</dbReference>
<dbReference type="Gene3D" id="3.30.70.2450">
    <property type="match status" value="1"/>
</dbReference>
<dbReference type="GO" id="GO:0016709">
    <property type="term" value="F:oxidoreductase activity, acting on paired donors, with incorporation or reduction of molecular oxygen, NAD(P)H as one donor, and incorporation of one atom of oxygen"/>
    <property type="evidence" value="ECO:0007669"/>
    <property type="project" value="UniProtKB-ARBA"/>
</dbReference>
<dbReference type="EMBL" id="CP011974">
    <property type="protein sequence ID" value="AKO92651.1"/>
    <property type="molecule type" value="Genomic_DNA"/>
</dbReference>
<evidence type="ECO:0000256" key="3">
    <source>
        <dbReference type="ARBA" id="ARBA00022827"/>
    </source>
</evidence>
<dbReference type="PATRIC" id="fig|135735.6.peg.2394"/>
<name>A0A0H4KIM0_9BACI</name>
<reference evidence="5 6" key="1">
    <citation type="journal article" date="2015" name="PLoS ONE">
        <title>Genome Sequence of Bacillus endophyticus and Analysis of Its Companion Mechanism in the Ketogulonigenium vulgare-Bacillus Strain Consortium.</title>
        <authorList>
            <person name="Jia N."/>
            <person name="Du J."/>
            <person name="Ding M.Z."/>
            <person name="Gao F."/>
            <person name="Yuan Y.J."/>
        </authorList>
    </citation>
    <scope>NUCLEOTIDE SEQUENCE [LARGE SCALE GENOMIC DNA]</scope>
    <source>
        <strain evidence="5 6">Hbe603</strain>
    </source>
</reference>
<organism evidence="5 6">
    <name type="scientific">Priestia filamentosa</name>
    <dbReference type="NCBI Taxonomy" id="1402861"/>
    <lineage>
        <taxon>Bacteria</taxon>
        <taxon>Bacillati</taxon>
        <taxon>Bacillota</taxon>
        <taxon>Bacilli</taxon>
        <taxon>Bacillales</taxon>
        <taxon>Bacillaceae</taxon>
        <taxon>Priestia</taxon>
    </lineage>
</organism>
<dbReference type="RefSeq" id="WP_046217225.1">
    <property type="nucleotide sequence ID" value="NZ_CP011974.1"/>
</dbReference>
<protein>
    <submittedName>
        <fullName evidence="5">Monooxygenase</fullName>
    </submittedName>
</protein>
<feature type="domain" description="FAD-binding" evidence="4">
    <location>
        <begin position="4"/>
        <end position="338"/>
    </location>
</feature>
<dbReference type="SUPFAM" id="SSF51905">
    <property type="entry name" value="FAD/NAD(P)-binding domain"/>
    <property type="match status" value="1"/>
</dbReference>
<keyword evidence="5" id="KW-0560">Oxidoreductase</keyword>
<dbReference type="KEGG" id="beo:BEH_11435"/>
<dbReference type="Pfam" id="PF01494">
    <property type="entry name" value="FAD_binding_3"/>
    <property type="match status" value="1"/>
</dbReference>
<proteinExistence type="predicted"/>
<dbReference type="PRINTS" id="PR00420">
    <property type="entry name" value="RNGMNOXGNASE"/>
</dbReference>
<keyword evidence="5" id="KW-0503">Monooxygenase</keyword>
<sequence length="503" mass="56192">MQPQVLIVGAGPTGLALALGLEKQGVPFRIIDKNKGPGEASRAMAVHARTLEFYRQFGFADEIVQLGIPVQQVQIYKDNKQRAKMNFGHIGKGLSPFPFVLSFPQDEHERILINQLKAKGVCIEWDTKLISFHQEEDRVHVITTKQGIEEKNHYAYLCGCDGAHSSVRKGLGFDFAGGTYKQVFYVADVLSETPIDGLQLKLFKDGFGLIFPIRTSNSLRLISLVPQALLDKKSEINFTEIVPYIEANLGVHTNKVNWFSTYKVHHRVSEHFRKGRVFIAGDAGHVHSPVGGQGMNTGIGDAINLSWKLAAVLKEKAKEEILDSYEDERMDFAKNLVATTDRMFSGIVGKGFSAKMLREVLIPYVVPKVTGVSSIRRKLFKSVSQIRIHYRNSMLSTGMTGAIHGGDRLPWIYGQGIDNFKPLQTFDWQFHVYGEVKGDLRELAKTTTIPLHEFPWKESMREAGINPGSMFLIRPDGYVALADSGQDIKKVKAYLDGLKVVQS</sequence>
<dbReference type="GO" id="GO:0071949">
    <property type="term" value="F:FAD binding"/>
    <property type="evidence" value="ECO:0007669"/>
    <property type="project" value="InterPro"/>
</dbReference>
<reference evidence="6" key="2">
    <citation type="submission" date="2015-06" db="EMBL/GenBank/DDBJ databases">
        <title>Genome Sequence of Bacillus endophyticus and Analysis of its Companion Mechanism in the Ketogulonigenium vulgare-Bacillus strain Consortium.</title>
        <authorList>
            <person name="Jia N."/>
            <person name="Du J."/>
            <person name="Ding M.-Z."/>
            <person name="Gao F."/>
            <person name="Yuan Y.-J."/>
        </authorList>
    </citation>
    <scope>NUCLEOTIDE SEQUENCE [LARGE SCALE GENOMIC DNA]</scope>
    <source>
        <strain evidence="6">Hbe603</strain>
    </source>
</reference>
<comment type="cofactor">
    <cofactor evidence="1">
        <name>FAD</name>
        <dbReference type="ChEBI" id="CHEBI:57692"/>
    </cofactor>
</comment>
<evidence type="ECO:0000259" key="4">
    <source>
        <dbReference type="Pfam" id="PF01494"/>
    </source>
</evidence>
<evidence type="ECO:0000313" key="6">
    <source>
        <dbReference type="Proteomes" id="UP000036202"/>
    </source>
</evidence>